<name>X0Y930_9ZZZZ</name>
<organism evidence="7">
    <name type="scientific">marine sediment metagenome</name>
    <dbReference type="NCBI Taxonomy" id="412755"/>
    <lineage>
        <taxon>unclassified sequences</taxon>
        <taxon>metagenomes</taxon>
        <taxon>ecological metagenomes</taxon>
    </lineage>
</organism>
<keyword evidence="3" id="KW-0547">Nucleotide-binding</keyword>
<dbReference type="GO" id="GO:0004674">
    <property type="term" value="F:protein serine/threonine kinase activity"/>
    <property type="evidence" value="ECO:0007669"/>
    <property type="project" value="UniProtKB-KW"/>
</dbReference>
<evidence type="ECO:0000256" key="1">
    <source>
        <dbReference type="ARBA" id="ARBA00022527"/>
    </source>
</evidence>
<dbReference type="SMART" id="SM00220">
    <property type="entry name" value="S_TKc"/>
    <property type="match status" value="1"/>
</dbReference>
<evidence type="ECO:0000256" key="4">
    <source>
        <dbReference type="ARBA" id="ARBA00022777"/>
    </source>
</evidence>
<dbReference type="Gene3D" id="1.10.510.10">
    <property type="entry name" value="Transferase(Phosphotransferase) domain 1"/>
    <property type="match status" value="1"/>
</dbReference>
<evidence type="ECO:0000256" key="3">
    <source>
        <dbReference type="ARBA" id="ARBA00022741"/>
    </source>
</evidence>
<reference evidence="7" key="1">
    <citation type="journal article" date="2014" name="Front. Microbiol.">
        <title>High frequency of phylogenetically diverse reductive dehalogenase-homologous genes in deep subseafloor sedimentary metagenomes.</title>
        <authorList>
            <person name="Kawai M."/>
            <person name="Futagami T."/>
            <person name="Toyoda A."/>
            <person name="Takaki Y."/>
            <person name="Nishi S."/>
            <person name="Hori S."/>
            <person name="Arai W."/>
            <person name="Tsubouchi T."/>
            <person name="Morono Y."/>
            <person name="Uchiyama I."/>
            <person name="Ito T."/>
            <person name="Fujiyama A."/>
            <person name="Inagaki F."/>
            <person name="Takami H."/>
        </authorList>
    </citation>
    <scope>NUCLEOTIDE SEQUENCE</scope>
    <source>
        <strain evidence="7">Expedition CK06-06</strain>
    </source>
</reference>
<dbReference type="PROSITE" id="PS00108">
    <property type="entry name" value="PROTEIN_KINASE_ST"/>
    <property type="match status" value="1"/>
</dbReference>
<dbReference type="SUPFAM" id="SSF56112">
    <property type="entry name" value="Protein kinase-like (PK-like)"/>
    <property type="match status" value="1"/>
</dbReference>
<dbReference type="InterPro" id="IPR008271">
    <property type="entry name" value="Ser/Thr_kinase_AS"/>
</dbReference>
<dbReference type="AlphaFoldDB" id="X0Y930"/>
<dbReference type="PROSITE" id="PS50011">
    <property type="entry name" value="PROTEIN_KINASE_DOM"/>
    <property type="match status" value="1"/>
</dbReference>
<keyword evidence="2" id="KW-0808">Transferase</keyword>
<evidence type="ECO:0000256" key="2">
    <source>
        <dbReference type="ARBA" id="ARBA00022679"/>
    </source>
</evidence>
<dbReference type="FunFam" id="1.10.510.10:FF:000021">
    <property type="entry name" value="Serine/threonine protein kinase"/>
    <property type="match status" value="1"/>
</dbReference>
<feature type="non-terminal residue" evidence="7">
    <location>
        <position position="237"/>
    </location>
</feature>
<dbReference type="PANTHER" id="PTHR43289:SF6">
    <property type="entry name" value="SERINE_THREONINE-PROTEIN KINASE NEKL-3"/>
    <property type="match status" value="1"/>
</dbReference>
<sequence>HVCEGLAGAHELGVIHRDLKPQNIMIDEKSNAKVMDFGIARSVEAAGVTQSGVMIGTPDYMSPEQAEGEEADQRSDIYSLGVILYEMITGSVPFRGDTALSVALKHKAQLPRDPRKLNPDISGNLSQLILICMEKDRERRYQTAIELLEDLRNIEEGLPLGTKIRPRRETFGIGLIRKKLFIPALIGSLAIMTVAIWQLLPEKEAVPVLSDKPSLAVMYFENNTGEESLEYLRSGLA</sequence>
<accession>X0Y930</accession>
<keyword evidence="4" id="KW-0418">Kinase</keyword>
<dbReference type="CDD" id="cd14014">
    <property type="entry name" value="STKc_PknB_like"/>
    <property type="match status" value="1"/>
</dbReference>
<proteinExistence type="predicted"/>
<feature type="non-terminal residue" evidence="7">
    <location>
        <position position="1"/>
    </location>
</feature>
<keyword evidence="1" id="KW-0723">Serine/threonine-protein kinase</keyword>
<evidence type="ECO:0000313" key="7">
    <source>
        <dbReference type="EMBL" id="GAG52339.1"/>
    </source>
</evidence>
<feature type="domain" description="Protein kinase" evidence="6">
    <location>
        <begin position="1"/>
        <end position="158"/>
    </location>
</feature>
<gene>
    <name evidence="7" type="ORF">S01H1_75932</name>
</gene>
<dbReference type="Pfam" id="PF00069">
    <property type="entry name" value="Pkinase"/>
    <property type="match status" value="1"/>
</dbReference>
<dbReference type="InterPro" id="IPR011009">
    <property type="entry name" value="Kinase-like_dom_sf"/>
</dbReference>
<dbReference type="InterPro" id="IPR000719">
    <property type="entry name" value="Prot_kinase_dom"/>
</dbReference>
<evidence type="ECO:0000256" key="5">
    <source>
        <dbReference type="ARBA" id="ARBA00022840"/>
    </source>
</evidence>
<evidence type="ECO:0000259" key="6">
    <source>
        <dbReference type="PROSITE" id="PS50011"/>
    </source>
</evidence>
<protein>
    <recommendedName>
        <fullName evidence="6">Protein kinase domain-containing protein</fullName>
    </recommendedName>
</protein>
<dbReference type="GO" id="GO:0005524">
    <property type="term" value="F:ATP binding"/>
    <property type="evidence" value="ECO:0007669"/>
    <property type="project" value="UniProtKB-KW"/>
</dbReference>
<comment type="caution">
    <text evidence="7">The sequence shown here is derived from an EMBL/GenBank/DDBJ whole genome shotgun (WGS) entry which is preliminary data.</text>
</comment>
<dbReference type="PANTHER" id="PTHR43289">
    <property type="entry name" value="MITOGEN-ACTIVATED PROTEIN KINASE KINASE KINASE 20-RELATED"/>
    <property type="match status" value="1"/>
</dbReference>
<dbReference type="EMBL" id="BARS01050919">
    <property type="protein sequence ID" value="GAG52339.1"/>
    <property type="molecule type" value="Genomic_DNA"/>
</dbReference>
<keyword evidence="5" id="KW-0067">ATP-binding</keyword>